<comment type="caution">
    <text evidence="1">The sequence shown here is derived from an EMBL/GenBank/DDBJ whole genome shotgun (WGS) entry which is preliminary data.</text>
</comment>
<reference evidence="1 2" key="1">
    <citation type="submission" date="2024-01" db="EMBL/GenBank/DDBJ databases">
        <title>Genome assemblies of Stephania.</title>
        <authorList>
            <person name="Yang L."/>
        </authorList>
    </citation>
    <scope>NUCLEOTIDE SEQUENCE [LARGE SCALE GENOMIC DNA]</scope>
    <source>
        <strain evidence="1">JXDWG</strain>
        <tissue evidence="1">Leaf</tissue>
    </source>
</reference>
<proteinExistence type="predicted"/>
<dbReference type="AlphaFoldDB" id="A0AAP0J4Z5"/>
<name>A0AAP0J4Z5_9MAGN</name>
<protein>
    <submittedName>
        <fullName evidence="1">Uncharacterized protein</fullName>
    </submittedName>
</protein>
<gene>
    <name evidence="1" type="ORF">Scep_015027</name>
</gene>
<sequence>MTRPALQRKNEGLLVLALSSGLDDMVASCILHPRLRHDVKPLPSSGGDFLLSRACVALASLRNT</sequence>
<evidence type="ECO:0000313" key="2">
    <source>
        <dbReference type="Proteomes" id="UP001419268"/>
    </source>
</evidence>
<evidence type="ECO:0000313" key="1">
    <source>
        <dbReference type="EMBL" id="KAK9126181.1"/>
    </source>
</evidence>
<dbReference type="Proteomes" id="UP001419268">
    <property type="component" value="Unassembled WGS sequence"/>
</dbReference>
<keyword evidence="2" id="KW-1185">Reference proteome</keyword>
<dbReference type="EMBL" id="JBBNAG010000006">
    <property type="protein sequence ID" value="KAK9126181.1"/>
    <property type="molecule type" value="Genomic_DNA"/>
</dbReference>
<accession>A0AAP0J4Z5</accession>
<organism evidence="1 2">
    <name type="scientific">Stephania cephalantha</name>
    <dbReference type="NCBI Taxonomy" id="152367"/>
    <lineage>
        <taxon>Eukaryota</taxon>
        <taxon>Viridiplantae</taxon>
        <taxon>Streptophyta</taxon>
        <taxon>Embryophyta</taxon>
        <taxon>Tracheophyta</taxon>
        <taxon>Spermatophyta</taxon>
        <taxon>Magnoliopsida</taxon>
        <taxon>Ranunculales</taxon>
        <taxon>Menispermaceae</taxon>
        <taxon>Menispermoideae</taxon>
        <taxon>Cissampelideae</taxon>
        <taxon>Stephania</taxon>
    </lineage>
</organism>